<evidence type="ECO:0000256" key="14">
    <source>
        <dbReference type="SAM" id="Phobius"/>
    </source>
</evidence>
<reference evidence="16" key="1">
    <citation type="journal article" date="2020" name="mSystems">
        <title>Genome- and Community-Level Interaction Insights into Carbon Utilization and Element Cycling Functions of Hydrothermarchaeota in Hydrothermal Sediment.</title>
        <authorList>
            <person name="Zhou Z."/>
            <person name="Liu Y."/>
            <person name="Xu W."/>
            <person name="Pan J."/>
            <person name="Luo Z.H."/>
            <person name="Li M."/>
        </authorList>
    </citation>
    <scope>NUCLEOTIDE SEQUENCE [LARGE SCALE GENOMIC DNA]</scope>
    <source>
        <strain evidence="16">HyVt-458</strain>
    </source>
</reference>
<dbReference type="EMBL" id="DRLF01000262">
    <property type="protein sequence ID" value="HEC06672.1"/>
    <property type="molecule type" value="Genomic_DNA"/>
</dbReference>
<dbReference type="AlphaFoldDB" id="A0A831RWM1"/>
<dbReference type="SUPFAM" id="SSF47384">
    <property type="entry name" value="Homodimeric domain of signal transducing histidine kinase"/>
    <property type="match status" value="1"/>
</dbReference>
<dbReference type="Gene3D" id="1.20.1730.10">
    <property type="entry name" value="Sodium/glucose cotransporter"/>
    <property type="match status" value="1"/>
</dbReference>
<comment type="subcellular location">
    <subcellularLocation>
        <location evidence="2">Membrane</location>
        <topology evidence="2">Multi-pass membrane protein</topology>
    </subcellularLocation>
</comment>
<dbReference type="InterPro" id="IPR036097">
    <property type="entry name" value="HisK_dim/P_sf"/>
</dbReference>
<keyword evidence="5" id="KW-0597">Phosphoprotein</keyword>
<dbReference type="EC" id="2.7.13.3" evidence="4"/>
<dbReference type="InterPro" id="IPR003661">
    <property type="entry name" value="HisK_dim/P_dom"/>
</dbReference>
<feature type="transmembrane region" description="Helical" evidence="14">
    <location>
        <begin position="275"/>
        <end position="299"/>
    </location>
</feature>
<dbReference type="Pfam" id="PF02518">
    <property type="entry name" value="HATPase_c"/>
    <property type="match status" value="1"/>
</dbReference>
<dbReference type="PANTHER" id="PTHR43065">
    <property type="entry name" value="SENSOR HISTIDINE KINASE"/>
    <property type="match status" value="1"/>
</dbReference>
<protein>
    <recommendedName>
        <fullName evidence="4">histidine kinase</fullName>
        <ecNumber evidence="4">2.7.13.3</ecNumber>
    </recommendedName>
</protein>
<evidence type="ECO:0000256" key="2">
    <source>
        <dbReference type="ARBA" id="ARBA00004141"/>
    </source>
</evidence>
<comment type="similarity">
    <text evidence="3">Belongs to the sodium:solute symporter (SSF) (TC 2.A.21) family.</text>
</comment>
<feature type="transmembrane region" description="Helical" evidence="14">
    <location>
        <begin position="153"/>
        <end position="171"/>
    </location>
</feature>
<evidence type="ECO:0000259" key="15">
    <source>
        <dbReference type="PROSITE" id="PS50109"/>
    </source>
</evidence>
<proteinExistence type="inferred from homology"/>
<dbReference type="InterPro" id="IPR035965">
    <property type="entry name" value="PAS-like_dom_sf"/>
</dbReference>
<evidence type="ECO:0000256" key="3">
    <source>
        <dbReference type="ARBA" id="ARBA00006434"/>
    </source>
</evidence>
<evidence type="ECO:0000256" key="8">
    <source>
        <dbReference type="ARBA" id="ARBA00022741"/>
    </source>
</evidence>
<dbReference type="PROSITE" id="PS50109">
    <property type="entry name" value="HIS_KIN"/>
    <property type="match status" value="1"/>
</dbReference>
<dbReference type="PRINTS" id="PR00344">
    <property type="entry name" value="BCTRLSENSOR"/>
</dbReference>
<keyword evidence="11 14" id="KW-1133">Transmembrane helix</keyword>
<dbReference type="Gene3D" id="3.30.450.20">
    <property type="entry name" value="PAS domain"/>
    <property type="match status" value="1"/>
</dbReference>
<dbReference type="InterPro" id="IPR004358">
    <property type="entry name" value="Sig_transdc_His_kin-like_C"/>
</dbReference>
<keyword evidence="13 14" id="KW-0472">Membrane</keyword>
<feature type="transmembrane region" description="Helical" evidence="14">
    <location>
        <begin position="183"/>
        <end position="210"/>
    </location>
</feature>
<dbReference type="PANTHER" id="PTHR43065:SF10">
    <property type="entry name" value="PEROXIDE STRESS-ACTIVATED HISTIDINE KINASE MAK3"/>
    <property type="match status" value="1"/>
</dbReference>
<evidence type="ECO:0000256" key="6">
    <source>
        <dbReference type="ARBA" id="ARBA00022679"/>
    </source>
</evidence>
<dbReference type="SMART" id="SM00388">
    <property type="entry name" value="HisKA"/>
    <property type="match status" value="1"/>
</dbReference>
<keyword evidence="8" id="KW-0547">Nucleotide-binding</keyword>
<evidence type="ECO:0000256" key="12">
    <source>
        <dbReference type="ARBA" id="ARBA00023012"/>
    </source>
</evidence>
<keyword evidence="7 14" id="KW-0812">Transmembrane</keyword>
<feature type="transmembrane region" description="Helical" evidence="14">
    <location>
        <begin position="68"/>
        <end position="91"/>
    </location>
</feature>
<dbReference type="GO" id="GO:0022857">
    <property type="term" value="F:transmembrane transporter activity"/>
    <property type="evidence" value="ECO:0007669"/>
    <property type="project" value="InterPro"/>
</dbReference>
<keyword evidence="9 16" id="KW-0418">Kinase</keyword>
<feature type="transmembrane region" description="Helical" evidence="14">
    <location>
        <begin position="237"/>
        <end position="254"/>
    </location>
</feature>
<feature type="transmembrane region" description="Helical" evidence="14">
    <location>
        <begin position="396"/>
        <end position="420"/>
    </location>
</feature>
<dbReference type="InterPro" id="IPR036890">
    <property type="entry name" value="HATPase_C_sf"/>
</dbReference>
<dbReference type="InterPro" id="IPR003594">
    <property type="entry name" value="HATPase_dom"/>
</dbReference>
<dbReference type="Proteomes" id="UP000886339">
    <property type="component" value="Unassembled WGS sequence"/>
</dbReference>
<dbReference type="GO" id="GO:0016020">
    <property type="term" value="C:membrane"/>
    <property type="evidence" value="ECO:0007669"/>
    <property type="project" value="UniProtKB-SubCell"/>
</dbReference>
<evidence type="ECO:0000313" key="16">
    <source>
        <dbReference type="EMBL" id="HEC06672.1"/>
    </source>
</evidence>
<dbReference type="CDD" id="cd00082">
    <property type="entry name" value="HisKA"/>
    <property type="match status" value="1"/>
</dbReference>
<accession>A0A831RWM1</accession>
<evidence type="ECO:0000256" key="10">
    <source>
        <dbReference type="ARBA" id="ARBA00022840"/>
    </source>
</evidence>
<feature type="domain" description="Histidine kinase" evidence="15">
    <location>
        <begin position="765"/>
        <end position="973"/>
    </location>
</feature>
<dbReference type="InterPro" id="IPR001734">
    <property type="entry name" value="Na/solute_symporter"/>
</dbReference>
<dbReference type="PROSITE" id="PS50283">
    <property type="entry name" value="NA_SOLUT_SYMP_3"/>
    <property type="match status" value="1"/>
</dbReference>
<keyword evidence="6" id="KW-0808">Transferase</keyword>
<feature type="transmembrane region" description="Helical" evidence="14">
    <location>
        <begin position="364"/>
        <end position="390"/>
    </location>
</feature>
<feature type="transmembrane region" description="Helical" evidence="14">
    <location>
        <begin position="427"/>
        <end position="448"/>
    </location>
</feature>
<evidence type="ECO:0000256" key="11">
    <source>
        <dbReference type="ARBA" id="ARBA00022989"/>
    </source>
</evidence>
<keyword evidence="12" id="KW-0902">Two-component regulatory system</keyword>
<feature type="transmembrane region" description="Helical" evidence="14">
    <location>
        <begin position="6"/>
        <end position="27"/>
    </location>
</feature>
<comment type="caution">
    <text evidence="16">The sequence shown here is derived from an EMBL/GenBank/DDBJ whole genome shotgun (WGS) entry which is preliminary data.</text>
</comment>
<dbReference type="Gene3D" id="1.10.287.130">
    <property type="match status" value="1"/>
</dbReference>
<dbReference type="InterPro" id="IPR005467">
    <property type="entry name" value="His_kinase_dom"/>
</dbReference>
<sequence length="981" mass="108542">MTLELSSLFTAGFLYLVILFLIAYITDRGVIPERWVSHPLVYTLSLGVYATSWTYYGSVGFANSSGYLFLTIYLGVTLAFALSPVLLRPILRMAREYQLSSLADLFAFRYRSQLAGVLVTLFMLIGALPYIALQIRAVTQSLQVLTQEAPPHILALGFCITLTAFAILFGARHISPREKHRGLVMAIAFESLVKLVALLGVGLFALFGIFSGPQGLNQWLTDHPEAIQKLYEPVGSSQWGTLIFLSFGAAFLLPRQFHMLFAENLKEDNLRFASWAFPVFLLLLNLPIPVILWAGHYLGLSTDPDYFVLGITLAEGHSWLPLITFVGGISAASAMVIITTLALSSMCMNHLLLPASYPDPKLNLYYWLLWGRRLLIGLIILAGYSFYAFLKHRAGLAQLGLISFVAVAQFLPGIVGLLYWRRATREGLIAGLLAGIFIWAFTLLLPMLQHSGFIEHSYPISHWQQATGLDHWSFATFWSVSCNALLFALVSLVTRQRQEEQQAAASCCSSAFVPLTGVVAARSPDEFKKELGALLGESTARNEVDRALSDLGMSPKETRSTELRRLRERIERNLYGLIGPQMSHLIISRRLALDPEARTALADSMRYVEERLAHSRSVLHGLTRELDNLQQYQKQILEDLPLGACALGQDGEIIIWNQIMEEYTGVTDHVTVGYPLQQLPRPWNDLLGGFARASDSHSYHLEVAFAGQTRWFNLHKAVIEDPQISATSEAPGMVILMEDLTQLENLEAELAHSDRLASIGRLAAGVAHEIGNPVTGIASIAQNLKYEEEPAAIEQSASDILTQTERITHIVQSLMNFSRSSSGQSLQPVRLMDILQDALDLVRLVHKHDQLEYRVDCDPQIVLQADHQRLAQVFVNLLNNASDASSPGDCITIDVREDASQAIVEVIDQGSGIPVHFQQRLFEPFATTKSTGRGTGLGLALSRNIVLDHDGEIEIISSPDKGTIVIVRLPISTHAATMPPE</sequence>
<evidence type="ECO:0000256" key="4">
    <source>
        <dbReference type="ARBA" id="ARBA00012438"/>
    </source>
</evidence>
<dbReference type="Gene3D" id="3.30.565.10">
    <property type="entry name" value="Histidine kinase-like ATPase, C-terminal domain"/>
    <property type="match status" value="1"/>
</dbReference>
<gene>
    <name evidence="16" type="ORF">ENJ12_07460</name>
</gene>
<organism evidence="16">
    <name type="scientific">Thiolapillus brandeum</name>
    <dbReference type="NCBI Taxonomy" id="1076588"/>
    <lineage>
        <taxon>Bacteria</taxon>
        <taxon>Pseudomonadati</taxon>
        <taxon>Pseudomonadota</taxon>
        <taxon>Gammaproteobacteria</taxon>
        <taxon>Chromatiales</taxon>
        <taxon>Sedimenticolaceae</taxon>
        <taxon>Thiolapillus</taxon>
    </lineage>
</organism>
<evidence type="ECO:0000256" key="5">
    <source>
        <dbReference type="ARBA" id="ARBA00022553"/>
    </source>
</evidence>
<feature type="transmembrane region" description="Helical" evidence="14">
    <location>
        <begin position="39"/>
        <end position="56"/>
    </location>
</feature>
<dbReference type="Pfam" id="PF00512">
    <property type="entry name" value="HisKA"/>
    <property type="match status" value="1"/>
</dbReference>
<dbReference type="SMART" id="SM00387">
    <property type="entry name" value="HATPase_c"/>
    <property type="match status" value="1"/>
</dbReference>
<evidence type="ECO:0000256" key="7">
    <source>
        <dbReference type="ARBA" id="ARBA00022692"/>
    </source>
</evidence>
<evidence type="ECO:0000256" key="9">
    <source>
        <dbReference type="ARBA" id="ARBA00022777"/>
    </source>
</evidence>
<dbReference type="SUPFAM" id="SSF55874">
    <property type="entry name" value="ATPase domain of HSP90 chaperone/DNA topoisomerase II/histidine kinase"/>
    <property type="match status" value="1"/>
</dbReference>
<evidence type="ECO:0000256" key="1">
    <source>
        <dbReference type="ARBA" id="ARBA00000085"/>
    </source>
</evidence>
<feature type="transmembrane region" description="Helical" evidence="14">
    <location>
        <begin position="319"/>
        <end position="343"/>
    </location>
</feature>
<dbReference type="InterPro" id="IPR038377">
    <property type="entry name" value="Na/Glc_symporter_sf"/>
</dbReference>
<evidence type="ECO:0000256" key="13">
    <source>
        <dbReference type="ARBA" id="ARBA00023136"/>
    </source>
</evidence>
<dbReference type="CDD" id="cd10322">
    <property type="entry name" value="SLC5sbd"/>
    <property type="match status" value="1"/>
</dbReference>
<name>A0A831RWM1_9GAMM</name>
<comment type="catalytic activity">
    <reaction evidence="1">
        <text>ATP + protein L-histidine = ADP + protein N-phospho-L-histidine.</text>
        <dbReference type="EC" id="2.7.13.3"/>
    </reaction>
</comment>
<dbReference type="GO" id="GO:0005524">
    <property type="term" value="F:ATP binding"/>
    <property type="evidence" value="ECO:0007669"/>
    <property type="project" value="UniProtKB-KW"/>
</dbReference>
<dbReference type="GO" id="GO:0000155">
    <property type="term" value="F:phosphorelay sensor kinase activity"/>
    <property type="evidence" value="ECO:0007669"/>
    <property type="project" value="InterPro"/>
</dbReference>
<keyword evidence="10" id="KW-0067">ATP-binding</keyword>
<dbReference type="SUPFAM" id="SSF55785">
    <property type="entry name" value="PYP-like sensor domain (PAS domain)"/>
    <property type="match status" value="1"/>
</dbReference>
<feature type="transmembrane region" description="Helical" evidence="14">
    <location>
        <begin position="112"/>
        <end position="133"/>
    </location>
</feature>